<organism evidence="1 2">
    <name type="scientific">Leptospira stimsonii</name>
    <dbReference type="NCBI Taxonomy" id="2202203"/>
    <lineage>
        <taxon>Bacteria</taxon>
        <taxon>Pseudomonadati</taxon>
        <taxon>Spirochaetota</taxon>
        <taxon>Spirochaetia</taxon>
        <taxon>Leptospirales</taxon>
        <taxon>Leptospiraceae</taxon>
        <taxon>Leptospira</taxon>
    </lineage>
</organism>
<comment type="caution">
    <text evidence="1">The sequence shown here is derived from an EMBL/GenBank/DDBJ whole genome shotgun (WGS) entry which is preliminary data.</text>
</comment>
<sequence length="94" mass="10690">MNPIFPKSKIEADDLIDTLRDCTFVKLGLNHVLNVIDHQLDRGKGFQIDRDTADVIKSVFATLQNRIEKLGRIDYQTFKESLYTGPLSASRNPL</sequence>
<evidence type="ECO:0000313" key="1">
    <source>
        <dbReference type="EMBL" id="RHX89885.1"/>
    </source>
</evidence>
<protein>
    <submittedName>
        <fullName evidence="1">Uncharacterized protein</fullName>
    </submittedName>
</protein>
<gene>
    <name evidence="1" type="ORF">DLM75_13100</name>
</gene>
<dbReference type="RefSeq" id="WP_118968951.1">
    <property type="nucleotide sequence ID" value="NZ_QHCT01000003.1"/>
</dbReference>
<proteinExistence type="predicted"/>
<evidence type="ECO:0000313" key="2">
    <source>
        <dbReference type="Proteomes" id="UP000265798"/>
    </source>
</evidence>
<name>A0A396Z561_9LEPT</name>
<reference evidence="2" key="1">
    <citation type="submission" date="2018-05" db="EMBL/GenBank/DDBJ databases">
        <title>Leptospira yasudae sp. nov. and Leptospira stimsonii sp. nov., two pathogenic species of the genus Leptospira isolated from environmental sources.</title>
        <authorList>
            <person name="Casanovas-Massana A."/>
            <person name="Hamond C."/>
            <person name="Santos L.A."/>
            <person name="Hacker K.P."/>
            <person name="Balassiano I."/>
            <person name="Medeiros M.A."/>
            <person name="Reis M.G."/>
            <person name="Ko A.I."/>
            <person name="Wunder E.A."/>
        </authorList>
    </citation>
    <scope>NUCLEOTIDE SEQUENCE [LARGE SCALE GENOMIC DNA]</scope>
    <source>
        <strain evidence="2">Yale</strain>
    </source>
</reference>
<dbReference type="Proteomes" id="UP000265798">
    <property type="component" value="Unassembled WGS sequence"/>
</dbReference>
<accession>A0A396Z561</accession>
<dbReference type="AlphaFoldDB" id="A0A396Z561"/>
<dbReference type="EMBL" id="QHCT01000003">
    <property type="protein sequence ID" value="RHX89885.1"/>
    <property type="molecule type" value="Genomic_DNA"/>
</dbReference>